<protein>
    <submittedName>
        <fullName evidence="1">Uncharacterized protein</fullName>
    </submittedName>
</protein>
<name>A0A0B4XHQ6_9HYPH</name>
<evidence type="ECO:0000313" key="1">
    <source>
        <dbReference type="EMBL" id="AJD46285.1"/>
    </source>
</evidence>
<dbReference type="AlphaFoldDB" id="A0A0B4XHQ6"/>
<geneLocation type="plasmid" evidence="1 2">
    <name>pRgalR602c</name>
</geneLocation>
<proteinExistence type="predicted"/>
<organism evidence="1 2">
    <name type="scientific">Rhizobium gallicum bv. gallicum R602sp</name>
    <dbReference type="NCBI Taxonomy" id="1041138"/>
    <lineage>
        <taxon>Bacteria</taxon>
        <taxon>Pseudomonadati</taxon>
        <taxon>Pseudomonadota</taxon>
        <taxon>Alphaproteobacteria</taxon>
        <taxon>Hyphomicrobiales</taxon>
        <taxon>Rhizobiaceae</taxon>
        <taxon>Rhizobium/Agrobacterium group</taxon>
        <taxon>Rhizobium</taxon>
    </lineage>
</organism>
<dbReference type="HOGENOM" id="CLU_3011167_0_0_5"/>
<reference evidence="1 2" key="1">
    <citation type="submission" date="2013-11" db="EMBL/GenBank/DDBJ databases">
        <title>Complete genome sequence of Rhizobium gallicum bv. gallicum R602.</title>
        <authorList>
            <person name="Bustos P."/>
            <person name="Santamaria R.I."/>
            <person name="Lozano L."/>
            <person name="Acosta J.L."/>
            <person name="Ormeno-Orrillo E."/>
            <person name="Rogel M.A."/>
            <person name="Romero D."/>
            <person name="Cevallos M.A."/>
            <person name="Martinez-Romero E."/>
            <person name="Gonzalez V."/>
        </authorList>
    </citation>
    <scope>NUCLEOTIDE SEQUENCE [LARGE SCALE GENOMIC DNA]</scope>
    <source>
        <strain evidence="1 2">R602</strain>
        <plasmid evidence="1 2">pRgalR602c</plasmid>
    </source>
</reference>
<dbReference type="EMBL" id="CP006880">
    <property type="protein sequence ID" value="AJD46285.1"/>
    <property type="molecule type" value="Genomic_DNA"/>
</dbReference>
<dbReference type="Proteomes" id="UP000031368">
    <property type="component" value="Plasmid pRgalR602c"/>
</dbReference>
<evidence type="ECO:0000313" key="2">
    <source>
        <dbReference type="Proteomes" id="UP000031368"/>
    </source>
</evidence>
<gene>
    <name evidence="1" type="ORF">RGR602_PC02266</name>
</gene>
<sequence length="56" mass="6222">MDELKQGAFCAGCNTVSKDRRFFPMMPGMYDGSITLGFASLAYVRKGLSWPRVLNS</sequence>
<keyword evidence="1" id="KW-0614">Plasmid</keyword>
<accession>A0A0B4XHQ6</accession>
<keyword evidence="2" id="KW-1185">Reference proteome</keyword>
<dbReference type="KEGG" id="rga:RGR602_PC02266"/>